<feature type="compositionally biased region" description="Basic residues" evidence="7">
    <location>
        <begin position="273"/>
        <end position="291"/>
    </location>
</feature>
<dbReference type="PANTHER" id="PTHR24393">
    <property type="entry name" value="ZINC FINGER PROTEIN"/>
    <property type="match status" value="1"/>
</dbReference>
<comment type="caution">
    <text evidence="9">The sequence shown here is derived from an EMBL/GenBank/DDBJ whole genome shotgun (WGS) entry which is preliminary data.</text>
</comment>
<evidence type="ECO:0000313" key="9">
    <source>
        <dbReference type="EMBL" id="OXA62683.1"/>
    </source>
</evidence>
<evidence type="ECO:0000313" key="10">
    <source>
        <dbReference type="Proteomes" id="UP000198287"/>
    </source>
</evidence>
<dbReference type="GO" id="GO:0008270">
    <property type="term" value="F:zinc ion binding"/>
    <property type="evidence" value="ECO:0007669"/>
    <property type="project" value="UniProtKB-KW"/>
</dbReference>
<keyword evidence="2" id="KW-0677">Repeat</keyword>
<evidence type="ECO:0000256" key="5">
    <source>
        <dbReference type="ARBA" id="ARBA00023242"/>
    </source>
</evidence>
<evidence type="ECO:0000256" key="3">
    <source>
        <dbReference type="ARBA" id="ARBA00022771"/>
    </source>
</evidence>
<dbReference type="Proteomes" id="UP000198287">
    <property type="component" value="Unassembled WGS sequence"/>
</dbReference>
<feature type="domain" description="C2H2-type" evidence="8">
    <location>
        <begin position="387"/>
        <end position="416"/>
    </location>
</feature>
<evidence type="ECO:0000256" key="1">
    <source>
        <dbReference type="ARBA" id="ARBA00022723"/>
    </source>
</evidence>
<organism evidence="9 10">
    <name type="scientific">Folsomia candida</name>
    <name type="common">Springtail</name>
    <dbReference type="NCBI Taxonomy" id="158441"/>
    <lineage>
        <taxon>Eukaryota</taxon>
        <taxon>Metazoa</taxon>
        <taxon>Ecdysozoa</taxon>
        <taxon>Arthropoda</taxon>
        <taxon>Hexapoda</taxon>
        <taxon>Collembola</taxon>
        <taxon>Entomobryomorpha</taxon>
        <taxon>Isotomoidea</taxon>
        <taxon>Isotomidae</taxon>
        <taxon>Proisotominae</taxon>
        <taxon>Folsomia</taxon>
    </lineage>
</organism>
<feature type="compositionally biased region" description="Acidic residues" evidence="7">
    <location>
        <begin position="221"/>
        <end position="253"/>
    </location>
</feature>
<name>A0A226EYM7_FOLCA</name>
<gene>
    <name evidence="9" type="ORF">Fcan01_00296</name>
</gene>
<feature type="region of interest" description="Disordered" evidence="7">
    <location>
        <begin position="487"/>
        <end position="510"/>
    </location>
</feature>
<feature type="domain" description="C2H2-type" evidence="8">
    <location>
        <begin position="426"/>
        <end position="455"/>
    </location>
</feature>
<protein>
    <submittedName>
        <fullName evidence="9">Zinc finger protein 70</fullName>
    </submittedName>
</protein>
<keyword evidence="1" id="KW-0479">Metal-binding</keyword>
<feature type="domain" description="C2H2-type" evidence="8">
    <location>
        <begin position="456"/>
        <end position="485"/>
    </location>
</feature>
<dbReference type="SMART" id="SM00355">
    <property type="entry name" value="ZnF_C2H2"/>
    <property type="match status" value="10"/>
</dbReference>
<evidence type="ECO:0000256" key="7">
    <source>
        <dbReference type="SAM" id="MobiDB-lite"/>
    </source>
</evidence>
<feature type="region of interest" description="Disordered" evidence="7">
    <location>
        <begin position="220"/>
        <end position="316"/>
    </location>
</feature>
<proteinExistence type="predicted"/>
<dbReference type="InterPro" id="IPR013087">
    <property type="entry name" value="Znf_C2H2_type"/>
</dbReference>
<evidence type="ECO:0000259" key="8">
    <source>
        <dbReference type="PROSITE" id="PS50157"/>
    </source>
</evidence>
<dbReference type="GO" id="GO:0001228">
    <property type="term" value="F:DNA-binding transcription activator activity, RNA polymerase II-specific"/>
    <property type="evidence" value="ECO:0007669"/>
    <property type="project" value="TreeGrafter"/>
</dbReference>
<dbReference type="GO" id="GO:0000978">
    <property type="term" value="F:RNA polymerase II cis-regulatory region sequence-specific DNA binding"/>
    <property type="evidence" value="ECO:0007669"/>
    <property type="project" value="TreeGrafter"/>
</dbReference>
<dbReference type="EMBL" id="LNIX01000001">
    <property type="protein sequence ID" value="OXA62683.1"/>
    <property type="molecule type" value="Genomic_DNA"/>
</dbReference>
<keyword evidence="3 6" id="KW-0863">Zinc-finger</keyword>
<dbReference type="OrthoDB" id="3437960at2759"/>
<dbReference type="AlphaFoldDB" id="A0A226EYM7"/>
<feature type="domain" description="C2H2-type" evidence="8">
    <location>
        <begin position="344"/>
        <end position="372"/>
    </location>
</feature>
<dbReference type="PANTHER" id="PTHR24393:SF34">
    <property type="entry name" value="PR_SET DOMAIN 13"/>
    <property type="match status" value="1"/>
</dbReference>
<keyword evidence="5" id="KW-0539">Nucleus</keyword>
<dbReference type="GO" id="GO:0005634">
    <property type="term" value="C:nucleus"/>
    <property type="evidence" value="ECO:0007669"/>
    <property type="project" value="TreeGrafter"/>
</dbReference>
<dbReference type="OMA" id="CCASCTE"/>
<keyword evidence="4" id="KW-0862">Zinc</keyword>
<evidence type="ECO:0000256" key="6">
    <source>
        <dbReference type="PROSITE-ProRule" id="PRU00042"/>
    </source>
</evidence>
<dbReference type="PROSITE" id="PS00028">
    <property type="entry name" value="ZINC_FINGER_C2H2_1"/>
    <property type="match status" value="6"/>
</dbReference>
<feature type="domain" description="C2H2-type" evidence="8">
    <location>
        <begin position="577"/>
        <end position="605"/>
    </location>
</feature>
<feature type="domain" description="C2H2-type" evidence="8">
    <location>
        <begin position="512"/>
        <end position="539"/>
    </location>
</feature>
<feature type="domain" description="C2H2-type" evidence="8">
    <location>
        <begin position="640"/>
        <end position="667"/>
    </location>
</feature>
<dbReference type="FunFam" id="3.30.160.60:FF:000065">
    <property type="entry name" value="B-cell CLL/lymphoma 6, member B"/>
    <property type="match status" value="1"/>
</dbReference>
<feature type="domain" description="C2H2-type" evidence="8">
    <location>
        <begin position="611"/>
        <end position="634"/>
    </location>
</feature>
<evidence type="ECO:0000256" key="2">
    <source>
        <dbReference type="ARBA" id="ARBA00022737"/>
    </source>
</evidence>
<evidence type="ECO:0000256" key="4">
    <source>
        <dbReference type="ARBA" id="ARBA00022833"/>
    </source>
</evidence>
<dbReference type="SUPFAM" id="SSF57667">
    <property type="entry name" value="beta-beta-alpha zinc fingers"/>
    <property type="match status" value="4"/>
</dbReference>
<dbReference type="PROSITE" id="PS50157">
    <property type="entry name" value="ZINC_FINGER_C2H2_2"/>
    <property type="match status" value="8"/>
</dbReference>
<accession>A0A226EYM7</accession>
<dbReference type="Pfam" id="PF00096">
    <property type="entry name" value="zf-C2H2"/>
    <property type="match status" value="4"/>
</dbReference>
<sequence>MEDNKRTMLLDLPPCQETEWKLLNYLTTCKKCWTCLGENNTINNINLTDDNPTSTPDDKVHARMERLLRREPSFRHILLLLTTRKRNKFHLGVDNFYKNCCASCTEIFQNLAVLEEQVEQVEAKICTNFALVLDRRKSSPLQKEVKVEEERIDEKVTKTEDVKWMSGQGENVDNDKLLGDEQNILMDGIVETNNAKVDEQVIIKDEPMSDLEEFVLGLGLGDDDEMESGDESGPEIEPDPDSDFNLENNDDGDNNSSSDDNIDGNDPDFSSKPPRKPRRRATSSTRKRRQNRPYPTIQDPGNIICPDCPLPTDEATPPRRFETMRRWKYHYDFHHLGIPTPKPHSCPHCDQTFQRKYQLLRHIFKLHPGQLPPDQDPAVFLPRRKEFPCSACGKVLSSKLALTGHELLVCHVPLDKSSLPCKINIYACEVEGCNAQFYTKKGLGRHIVTHTGAQSYSCERCGATFTRPDSLKGHVNYACKFGAKMARKSRKRKKTTSTMTSPPPPPPPSVSFPCPHCHRVFKVRSAHEKHMQTCLTPKPAGVPAEKPRGICDICGKSMLLVEVPIHKRRVHEGEKPHVCKYCGKRFFHPNNLKSHAKHVHEEKGQPRERKFVCEYCGKAFSGSGNLYDHKNRVHFRMHRFACNFCGMKFCHKNDIRKHFKGHENKGEARMEFDQYLALSTLPEKTRGFTQDAVAILPK</sequence>
<dbReference type="InterPro" id="IPR036236">
    <property type="entry name" value="Znf_C2H2_sf"/>
</dbReference>
<feature type="compositionally biased region" description="Pro residues" evidence="7">
    <location>
        <begin position="501"/>
        <end position="510"/>
    </location>
</feature>
<reference evidence="9 10" key="1">
    <citation type="submission" date="2015-12" db="EMBL/GenBank/DDBJ databases">
        <title>The genome of Folsomia candida.</title>
        <authorList>
            <person name="Faddeeva A."/>
            <person name="Derks M.F."/>
            <person name="Anvar Y."/>
            <person name="Smit S."/>
            <person name="Van Straalen N."/>
            <person name="Roelofs D."/>
        </authorList>
    </citation>
    <scope>NUCLEOTIDE SEQUENCE [LARGE SCALE GENOMIC DNA]</scope>
    <source>
        <strain evidence="9 10">VU population</strain>
        <tissue evidence="9">Whole body</tissue>
    </source>
</reference>
<dbReference type="Gene3D" id="3.30.160.60">
    <property type="entry name" value="Classic Zinc Finger"/>
    <property type="match status" value="5"/>
</dbReference>
<keyword evidence="10" id="KW-1185">Reference proteome</keyword>